<proteinExistence type="predicted"/>
<name>A0A1T4L506_9BACT</name>
<gene>
    <name evidence="2" type="ORF">SAMN04488132_102307</name>
</gene>
<dbReference type="Gene3D" id="2.180.10.10">
    <property type="entry name" value="RHS repeat-associated core"/>
    <property type="match status" value="1"/>
</dbReference>
<dbReference type="EMBL" id="FUWH01000002">
    <property type="protein sequence ID" value="SJZ49802.1"/>
    <property type="molecule type" value="Genomic_DNA"/>
</dbReference>
<organism evidence="2 3">
    <name type="scientific">Sediminibacterium ginsengisoli</name>
    <dbReference type="NCBI Taxonomy" id="413434"/>
    <lineage>
        <taxon>Bacteria</taxon>
        <taxon>Pseudomonadati</taxon>
        <taxon>Bacteroidota</taxon>
        <taxon>Chitinophagia</taxon>
        <taxon>Chitinophagales</taxon>
        <taxon>Chitinophagaceae</taxon>
        <taxon>Sediminibacterium</taxon>
    </lineage>
</organism>
<evidence type="ECO:0000313" key="2">
    <source>
        <dbReference type="EMBL" id="SJZ49802.1"/>
    </source>
</evidence>
<dbReference type="PROSITE" id="PS51257">
    <property type="entry name" value="PROKAR_LIPOPROTEIN"/>
    <property type="match status" value="1"/>
</dbReference>
<sequence length="261" mass="29174">MRYLLSLTAVLAVFFSSCTKDAGPVTGGDFKGKLARVKSGTDISSEYFYNTAGQLVHWISYVSTGVKSEDVTRTYSNNKLVREDRLMNYSSSLTTPQYDTSYTIFSYNNNGLLQKTDTYNRNGHVSAASNSYNAQGQLITSELTPGSNGGVGFYIRASYTYDANGNVQTEEYYNGSSAITPVTITTRTTYEYDNKANPYQHTWVMPFGVNRNNITKKTVKNFLLPGQPENVSLITYQGYNADGFPLQHTENGAVFTYEYYR</sequence>
<dbReference type="AlphaFoldDB" id="A0A1T4L506"/>
<reference evidence="2 3" key="1">
    <citation type="submission" date="2017-02" db="EMBL/GenBank/DDBJ databases">
        <authorList>
            <person name="Peterson S.W."/>
        </authorList>
    </citation>
    <scope>NUCLEOTIDE SEQUENCE [LARGE SCALE GENOMIC DNA]</scope>
    <source>
        <strain evidence="2 3">DSM 22335</strain>
    </source>
</reference>
<accession>A0A1T4L506</accession>
<dbReference type="Proteomes" id="UP000190888">
    <property type="component" value="Unassembled WGS sequence"/>
</dbReference>
<feature type="signal peptide" evidence="1">
    <location>
        <begin position="1"/>
        <end position="22"/>
    </location>
</feature>
<feature type="chain" id="PRO_5013250460" description="YD repeat-containing protein" evidence="1">
    <location>
        <begin position="23"/>
        <end position="261"/>
    </location>
</feature>
<protein>
    <recommendedName>
        <fullName evidence="4">YD repeat-containing protein</fullName>
    </recommendedName>
</protein>
<evidence type="ECO:0008006" key="4">
    <source>
        <dbReference type="Google" id="ProtNLM"/>
    </source>
</evidence>
<dbReference type="RefSeq" id="WP_078830260.1">
    <property type="nucleotide sequence ID" value="NZ_FUWH01000002.1"/>
</dbReference>
<dbReference type="OrthoDB" id="664300at2"/>
<keyword evidence="1" id="KW-0732">Signal</keyword>
<keyword evidence="3" id="KW-1185">Reference proteome</keyword>
<evidence type="ECO:0000313" key="3">
    <source>
        <dbReference type="Proteomes" id="UP000190888"/>
    </source>
</evidence>
<evidence type="ECO:0000256" key="1">
    <source>
        <dbReference type="SAM" id="SignalP"/>
    </source>
</evidence>